<dbReference type="PRINTS" id="PR00300">
    <property type="entry name" value="CLPPROTEASEA"/>
</dbReference>
<dbReference type="InterPro" id="IPR001270">
    <property type="entry name" value="ClpA/B"/>
</dbReference>
<evidence type="ECO:0000256" key="7">
    <source>
        <dbReference type="ARBA" id="ARBA00022833"/>
    </source>
</evidence>
<keyword evidence="6 11" id="KW-0547">Nucleotide-binding</keyword>
<keyword evidence="8 11" id="KW-0067">ATP-binding</keyword>
<dbReference type="InterPro" id="IPR012763">
    <property type="entry name" value="DNA_pol_III_sug/sutau_N"/>
</dbReference>
<dbReference type="InterPro" id="IPR003593">
    <property type="entry name" value="AAA+_ATPase"/>
</dbReference>
<keyword evidence="2 11" id="KW-0808">Transferase</keyword>
<dbReference type="InterPro" id="IPR021029">
    <property type="entry name" value="DNA_pol_III_tau_dom-5"/>
</dbReference>
<evidence type="ECO:0000313" key="15">
    <source>
        <dbReference type="Proteomes" id="UP001203338"/>
    </source>
</evidence>
<dbReference type="SUPFAM" id="SSF52540">
    <property type="entry name" value="P-loop containing nucleoside triphosphate hydrolases"/>
    <property type="match status" value="1"/>
</dbReference>
<comment type="caution">
    <text evidence="14">The sequence shown here is derived from an EMBL/GenBank/DDBJ whole genome shotgun (WGS) entry which is preliminary data.</text>
</comment>
<keyword evidence="4 11" id="KW-0235">DNA replication</keyword>
<feature type="region of interest" description="Disordered" evidence="12">
    <location>
        <begin position="363"/>
        <end position="492"/>
    </location>
</feature>
<dbReference type="PANTHER" id="PTHR11669:SF0">
    <property type="entry name" value="PROTEIN STICHEL-LIKE 2"/>
    <property type="match status" value="1"/>
</dbReference>
<feature type="domain" description="AAA+ ATPase" evidence="13">
    <location>
        <begin position="37"/>
        <end position="179"/>
    </location>
</feature>
<proteinExistence type="inferred from homology"/>
<dbReference type="SUPFAM" id="SSF48019">
    <property type="entry name" value="post-AAA+ oligomerization domain-like"/>
    <property type="match status" value="1"/>
</dbReference>
<dbReference type="CDD" id="cd00009">
    <property type="entry name" value="AAA"/>
    <property type="match status" value="1"/>
</dbReference>
<evidence type="ECO:0000256" key="1">
    <source>
        <dbReference type="ARBA" id="ARBA00006360"/>
    </source>
</evidence>
<protein>
    <recommendedName>
        <fullName evidence="11">DNA polymerase III subunit gamma/tau</fullName>
        <ecNumber evidence="11">2.7.7.7</ecNumber>
    </recommendedName>
</protein>
<keyword evidence="7" id="KW-0862">Zinc</keyword>
<evidence type="ECO:0000256" key="3">
    <source>
        <dbReference type="ARBA" id="ARBA00022695"/>
    </source>
</evidence>
<feature type="compositionally biased region" description="Low complexity" evidence="12">
    <location>
        <begin position="422"/>
        <end position="445"/>
    </location>
</feature>
<evidence type="ECO:0000256" key="12">
    <source>
        <dbReference type="SAM" id="MobiDB-lite"/>
    </source>
</evidence>
<dbReference type="Proteomes" id="UP001203338">
    <property type="component" value="Unassembled WGS sequence"/>
</dbReference>
<dbReference type="RefSeq" id="WP_249701104.1">
    <property type="nucleotide sequence ID" value="NZ_JAMFLX010000026.1"/>
</dbReference>
<evidence type="ECO:0000256" key="10">
    <source>
        <dbReference type="ARBA" id="ARBA00049244"/>
    </source>
</evidence>
<keyword evidence="5" id="KW-0479">Metal-binding</keyword>
<organism evidence="14 15">
    <name type="scientific">Parendozoicomonas callyspongiae</name>
    <dbReference type="NCBI Taxonomy" id="2942213"/>
    <lineage>
        <taxon>Bacteria</taxon>
        <taxon>Pseudomonadati</taxon>
        <taxon>Pseudomonadota</taxon>
        <taxon>Gammaproteobacteria</taxon>
        <taxon>Oceanospirillales</taxon>
        <taxon>Endozoicomonadaceae</taxon>
        <taxon>Parendozoicomonas</taxon>
    </lineage>
</organism>
<dbReference type="InterPro" id="IPR027417">
    <property type="entry name" value="P-loop_NTPase"/>
</dbReference>
<reference evidence="14 15" key="1">
    <citation type="submission" date="2022-05" db="EMBL/GenBank/DDBJ databases">
        <authorList>
            <person name="Park J.-S."/>
        </authorList>
    </citation>
    <scope>NUCLEOTIDE SEQUENCE [LARGE SCALE GENOMIC DNA]</scope>
    <source>
        <strain evidence="14 15">2012CJ34-2</strain>
    </source>
</reference>
<dbReference type="Gene3D" id="3.30.300.150">
    <property type="entry name" value="DNA polymerase III, tau subunit, domain V"/>
    <property type="match status" value="1"/>
</dbReference>
<gene>
    <name evidence="11 14" type="primary">dnaX</name>
    <name evidence="14" type="ORF">M3P05_16325</name>
</gene>
<evidence type="ECO:0000256" key="5">
    <source>
        <dbReference type="ARBA" id="ARBA00022723"/>
    </source>
</evidence>
<dbReference type="Pfam" id="PF13177">
    <property type="entry name" value="DNA_pol3_delta2"/>
    <property type="match status" value="1"/>
</dbReference>
<dbReference type="PANTHER" id="PTHR11669">
    <property type="entry name" value="REPLICATION FACTOR C / DNA POLYMERASE III GAMMA-TAU SUBUNIT"/>
    <property type="match status" value="1"/>
</dbReference>
<feature type="region of interest" description="Disordered" evidence="12">
    <location>
        <begin position="516"/>
        <end position="553"/>
    </location>
</feature>
<dbReference type="Pfam" id="PF12169">
    <property type="entry name" value="DNA_pol3_gamma3"/>
    <property type="match status" value="1"/>
</dbReference>
<evidence type="ECO:0000259" key="13">
    <source>
        <dbReference type="SMART" id="SM00382"/>
    </source>
</evidence>
<comment type="catalytic activity">
    <reaction evidence="10 11">
        <text>DNA(n) + a 2'-deoxyribonucleoside 5'-triphosphate = DNA(n+1) + diphosphate</text>
        <dbReference type="Rhea" id="RHEA:22508"/>
        <dbReference type="Rhea" id="RHEA-COMP:17339"/>
        <dbReference type="Rhea" id="RHEA-COMP:17340"/>
        <dbReference type="ChEBI" id="CHEBI:33019"/>
        <dbReference type="ChEBI" id="CHEBI:61560"/>
        <dbReference type="ChEBI" id="CHEBI:173112"/>
        <dbReference type="EC" id="2.7.7.7"/>
    </reaction>
</comment>
<dbReference type="Pfam" id="PF22608">
    <property type="entry name" value="DNAX_ATPase_lid"/>
    <property type="match status" value="1"/>
</dbReference>
<evidence type="ECO:0000256" key="9">
    <source>
        <dbReference type="ARBA" id="ARBA00022932"/>
    </source>
</evidence>
<dbReference type="InterPro" id="IPR050238">
    <property type="entry name" value="DNA_Rep/Repair_Clamp_Loader"/>
</dbReference>
<keyword evidence="15" id="KW-1185">Reference proteome</keyword>
<evidence type="ECO:0000256" key="2">
    <source>
        <dbReference type="ARBA" id="ARBA00022679"/>
    </source>
</evidence>
<sequence length="690" mass="75965">MSYQVLARKWRPRTFKELVGQVHVLQALVNALDNDRLHHAYLFTGTRGVGKTTIARILAKCLNCETGVTSEPCGECDSCREIDEGRFVDLIEVDAASRTRLEDTKELLDNVQYAPTRGRFKVYLIDEVHMLSTHSFNALLKTLEEPPPHIKFLLATTDPHKLPITILSRCLQFSLKNMPPERVVGHLQNVLDGEHISYELPALWQLGRAADGSMRDALSLTDQAIAYCGEGLTNQGVTAMLGTIDQAQVYRVLDALADGRPRAVLDSVSELSEHSPDYVAVLADMLSALHRVALAQALPDVVDNSQGDREQILNLAGRMTAEDVQLYYQTGLIGRRDLPLSPDPRSGFEMVLLRMLAFRPDGIPTVPEQPLPGSDSGNEKQAPREVSSAPESKAEVREDREEPEPSGSLDAPAQQEPVSQTEPQPQSVEVPAQEQEQVAQEPTEVLEAERQPAETIEVPPSPAPSQQQPMPEPVEAAVAANDAPPPGFYDAPPLADYANVDMGGYENEVRTPIDVDSLLNEPPAPSQPETVEPQAATPPEPSAQHVEEIEPEDEKEKIALAGLQPQNWIDLSQGLRMGGVTGAIVSNCEMVSAAGNKMALRLDSEHDTLYNDNHRMRIEQALSDYFGEKIALDIQTGVVQTETPSAWRERRRRERLEAARRSFHTDERVQAIVEAFSGTILDHTIEPVGS</sequence>
<name>A0ABT0PJE9_9GAMM</name>
<dbReference type="GO" id="GO:0003887">
    <property type="term" value="F:DNA-directed DNA polymerase activity"/>
    <property type="evidence" value="ECO:0007669"/>
    <property type="project" value="UniProtKB-EC"/>
</dbReference>
<dbReference type="InterPro" id="IPR008921">
    <property type="entry name" value="DNA_pol3_clamp-load_cplx_C"/>
</dbReference>
<dbReference type="Gene3D" id="1.20.272.10">
    <property type="match status" value="1"/>
</dbReference>
<dbReference type="NCBIfam" id="TIGR02397">
    <property type="entry name" value="dnaX_nterm"/>
    <property type="match status" value="1"/>
</dbReference>
<evidence type="ECO:0000256" key="4">
    <source>
        <dbReference type="ARBA" id="ARBA00022705"/>
    </source>
</evidence>
<dbReference type="InterPro" id="IPR045085">
    <property type="entry name" value="HLD_clamp_pol_III_gamma_tau"/>
</dbReference>
<feature type="compositionally biased region" description="Low complexity" evidence="12">
    <location>
        <begin position="464"/>
        <end position="482"/>
    </location>
</feature>
<keyword evidence="9 11" id="KW-0239">DNA-directed DNA polymerase</keyword>
<comment type="subunit">
    <text evidence="11">DNA polymerase III contains a core (composed of alpha, epsilon and theta chains) that associates with a tau subunit. This core dimerizes to form the POLIII' complex. PolIII' associates with the gamma complex (composed of gamma, delta, delta', psi and chi chains) and with the beta chain to form the complete DNA polymerase III complex.</text>
</comment>
<comment type="similarity">
    <text evidence="1 11">Belongs to the DnaX/STICHEL family.</text>
</comment>
<dbReference type="EC" id="2.7.7.7" evidence="11"/>
<comment type="function">
    <text evidence="11">DNA polymerase III is a complex, multichain enzyme responsible for most of the replicative synthesis in bacteria. This DNA polymerase also exhibits 3' to 5' exonuclease activity.</text>
</comment>
<dbReference type="CDD" id="cd18137">
    <property type="entry name" value="HLD_clamp_pol_III_gamma_tau"/>
    <property type="match status" value="1"/>
</dbReference>
<dbReference type="Pfam" id="PF12170">
    <property type="entry name" value="DNA_pol3_tau_5"/>
    <property type="match status" value="1"/>
</dbReference>
<evidence type="ECO:0000256" key="8">
    <source>
        <dbReference type="ARBA" id="ARBA00022840"/>
    </source>
</evidence>
<evidence type="ECO:0000256" key="6">
    <source>
        <dbReference type="ARBA" id="ARBA00022741"/>
    </source>
</evidence>
<evidence type="ECO:0000313" key="14">
    <source>
        <dbReference type="EMBL" id="MCL6271488.1"/>
    </source>
</evidence>
<accession>A0ABT0PJE9</accession>
<dbReference type="Gene3D" id="3.40.50.300">
    <property type="entry name" value="P-loop containing nucleotide triphosphate hydrolases"/>
    <property type="match status" value="1"/>
</dbReference>
<keyword evidence="3 11" id="KW-0548">Nucleotidyltransferase</keyword>
<dbReference type="Gene3D" id="1.10.8.60">
    <property type="match status" value="1"/>
</dbReference>
<dbReference type="InterPro" id="IPR022754">
    <property type="entry name" value="DNA_pol_III_gamma-3"/>
</dbReference>
<dbReference type="NCBIfam" id="NF005942">
    <property type="entry name" value="PRK07994.1"/>
    <property type="match status" value="1"/>
</dbReference>
<dbReference type="EMBL" id="JAMFLX010000026">
    <property type="protein sequence ID" value="MCL6271488.1"/>
    <property type="molecule type" value="Genomic_DNA"/>
</dbReference>
<dbReference type="SMART" id="SM00382">
    <property type="entry name" value="AAA"/>
    <property type="match status" value="1"/>
</dbReference>
<dbReference type="InterPro" id="IPR038249">
    <property type="entry name" value="PolIII_tau_V_sf"/>
</dbReference>
<evidence type="ECO:0000256" key="11">
    <source>
        <dbReference type="RuleBase" id="RU364063"/>
    </source>
</evidence>